<dbReference type="InterPro" id="IPR035906">
    <property type="entry name" value="MetI-like_sf"/>
</dbReference>
<name>D2Q4A6_KRIFD</name>
<reference evidence="11" key="1">
    <citation type="submission" date="2009-09" db="EMBL/GenBank/DDBJ databases">
        <title>The complete genome of Kribbella flavida DSM 17836.</title>
        <authorList>
            <consortium name="US DOE Joint Genome Institute (JGI-PGF)"/>
            <person name="Lucas S."/>
            <person name="Copeland A."/>
            <person name="Lapidus A."/>
            <person name="Glavina del Rio T."/>
            <person name="Dalin E."/>
            <person name="Tice H."/>
            <person name="Bruce D."/>
            <person name="Goodwin L."/>
            <person name="Pitluck S."/>
            <person name="Kyrpides N."/>
            <person name="Mavromatis K."/>
            <person name="Ivanova N."/>
            <person name="Saunders E."/>
            <person name="Brettin T."/>
            <person name="Detter J.C."/>
            <person name="Han C."/>
            <person name="Larimer F."/>
            <person name="Land M."/>
            <person name="Hauser L."/>
            <person name="Markowitz V."/>
            <person name="Cheng J.-F."/>
            <person name="Hugenholtz P."/>
            <person name="Woyke T."/>
            <person name="Wu D."/>
            <person name="Pukall R."/>
            <person name="Klenk H.-P."/>
            <person name="Eisen J.A."/>
        </authorList>
    </citation>
    <scope>NUCLEOTIDE SEQUENCE [LARGE SCALE GENOMIC DNA]</scope>
    <source>
        <strain evidence="11">DSM 17836 / JCM 10339 / NBRC 14399</strain>
    </source>
</reference>
<proteinExistence type="inferred from homology"/>
<dbReference type="GO" id="GO:0055085">
    <property type="term" value="P:transmembrane transport"/>
    <property type="evidence" value="ECO:0007669"/>
    <property type="project" value="InterPro"/>
</dbReference>
<keyword evidence="2 7" id="KW-0813">Transport</keyword>
<evidence type="ECO:0000259" key="9">
    <source>
        <dbReference type="PROSITE" id="PS50928"/>
    </source>
</evidence>
<keyword evidence="5 7" id="KW-1133">Transmembrane helix</keyword>
<keyword evidence="11" id="KW-1185">Reference proteome</keyword>
<feature type="transmembrane region" description="Helical" evidence="7">
    <location>
        <begin position="174"/>
        <end position="194"/>
    </location>
</feature>
<protein>
    <submittedName>
        <fullName evidence="10">Binding-protein-dependent transport systems inner membrane component</fullName>
    </submittedName>
</protein>
<feature type="transmembrane region" description="Helical" evidence="7">
    <location>
        <begin position="43"/>
        <end position="65"/>
    </location>
</feature>
<dbReference type="SUPFAM" id="SSF161098">
    <property type="entry name" value="MetI-like"/>
    <property type="match status" value="1"/>
</dbReference>
<comment type="similarity">
    <text evidence="7">Belongs to the binding-protein-dependent transport system permease family.</text>
</comment>
<dbReference type="STRING" id="479435.Kfla_1318"/>
<feature type="region of interest" description="Disordered" evidence="8">
    <location>
        <begin position="1"/>
        <end position="33"/>
    </location>
</feature>
<evidence type="ECO:0000313" key="11">
    <source>
        <dbReference type="Proteomes" id="UP000007967"/>
    </source>
</evidence>
<evidence type="ECO:0000256" key="1">
    <source>
        <dbReference type="ARBA" id="ARBA00004651"/>
    </source>
</evidence>
<evidence type="ECO:0000256" key="2">
    <source>
        <dbReference type="ARBA" id="ARBA00022448"/>
    </source>
</evidence>
<dbReference type="Proteomes" id="UP000007967">
    <property type="component" value="Chromosome"/>
</dbReference>
<sequence>MTVQIDVKGPAEQADQGGGKGSGKPPRIQPAGGKDRVFSPVNVFSHTVLIAWSILVVVPFLWALIASVKSTGEIFGDNPWALPKELLWSNFSKAWDKGVGDYLFNSVVVVTGGVFGTMLFGSMVAYVLARYEFPGNRFIYYLFAAGMMFPTFLAIVPLFFVVKGFDMVSTYQGLILVYIAYSLPFTVFFMHAFFRTLPTSIAEAALVDGASHATTFFRVMLPMAKPGLISVGIFNVLGQFNQFVLPSFLSPEKPVLSQGIATLLGSQRYENDWGTLFAALTIAMVPVIVVYLIFYRQVQAGLTGATLK</sequence>
<keyword evidence="3" id="KW-1003">Cell membrane</keyword>
<dbReference type="InterPro" id="IPR000515">
    <property type="entry name" value="MetI-like"/>
</dbReference>
<dbReference type="Gene3D" id="1.10.3720.10">
    <property type="entry name" value="MetI-like"/>
    <property type="match status" value="1"/>
</dbReference>
<dbReference type="KEGG" id="kfl:Kfla_1318"/>
<dbReference type="PANTHER" id="PTHR43744">
    <property type="entry name" value="ABC TRANSPORTER PERMEASE PROTEIN MG189-RELATED-RELATED"/>
    <property type="match status" value="1"/>
</dbReference>
<feature type="domain" description="ABC transmembrane type-1" evidence="9">
    <location>
        <begin position="103"/>
        <end position="294"/>
    </location>
</feature>
<dbReference type="GO" id="GO:0005886">
    <property type="term" value="C:plasma membrane"/>
    <property type="evidence" value="ECO:0007669"/>
    <property type="project" value="UniProtKB-SubCell"/>
</dbReference>
<evidence type="ECO:0000256" key="7">
    <source>
        <dbReference type="RuleBase" id="RU363032"/>
    </source>
</evidence>
<feature type="transmembrane region" description="Helical" evidence="7">
    <location>
        <begin position="138"/>
        <end position="162"/>
    </location>
</feature>
<dbReference type="RefSeq" id="WP_012918976.1">
    <property type="nucleotide sequence ID" value="NC_013729.1"/>
</dbReference>
<evidence type="ECO:0000256" key="6">
    <source>
        <dbReference type="ARBA" id="ARBA00023136"/>
    </source>
</evidence>
<keyword evidence="4 7" id="KW-0812">Transmembrane</keyword>
<organism evidence="10 11">
    <name type="scientific">Kribbella flavida (strain DSM 17836 / JCM 10339 / NBRC 14399)</name>
    <dbReference type="NCBI Taxonomy" id="479435"/>
    <lineage>
        <taxon>Bacteria</taxon>
        <taxon>Bacillati</taxon>
        <taxon>Actinomycetota</taxon>
        <taxon>Actinomycetes</taxon>
        <taxon>Propionibacteriales</taxon>
        <taxon>Kribbellaceae</taxon>
        <taxon>Kribbella</taxon>
    </lineage>
</organism>
<gene>
    <name evidence="10" type="ordered locus">Kfla_1318</name>
</gene>
<dbReference type="CDD" id="cd06261">
    <property type="entry name" value="TM_PBP2"/>
    <property type="match status" value="1"/>
</dbReference>
<reference evidence="10 11" key="2">
    <citation type="journal article" date="2010" name="Stand. Genomic Sci.">
        <title>Complete genome sequence of Kribbella flavida type strain (IFO 14399).</title>
        <authorList>
            <person name="Pukall R."/>
            <person name="Lapidus A."/>
            <person name="Glavina Del Rio T."/>
            <person name="Copeland A."/>
            <person name="Tice H."/>
            <person name="Cheng J.-F."/>
            <person name="Lucas S."/>
            <person name="Chen F."/>
            <person name="Nolan M."/>
            <person name="LaButti K."/>
            <person name="Pati A."/>
            <person name="Ivanova N."/>
            <person name="Mavrommatis K."/>
            <person name="Mikhailova N."/>
            <person name="Pitluck S."/>
            <person name="Bruce D."/>
            <person name="Goodwin L."/>
            <person name="Land M."/>
            <person name="Hauser L."/>
            <person name="Chang Y.-J."/>
            <person name="Jeffries C.D."/>
            <person name="Chen A."/>
            <person name="Palaniappan K."/>
            <person name="Chain P."/>
            <person name="Rohde M."/>
            <person name="Goeker M."/>
            <person name="Bristow J."/>
            <person name="Eisen J.A."/>
            <person name="Markowitz V."/>
            <person name="Hugenholtz P."/>
            <person name="Kyrpides N.C."/>
            <person name="Klenk H.-P."/>
            <person name="Brettin T."/>
        </authorList>
    </citation>
    <scope>NUCLEOTIDE SEQUENCE [LARGE SCALE GENOMIC DNA]</scope>
    <source>
        <strain evidence="11">DSM 17836 / JCM 10339 / NBRC 14399</strain>
    </source>
</reference>
<dbReference type="PROSITE" id="PS50928">
    <property type="entry name" value="ABC_TM1"/>
    <property type="match status" value="1"/>
</dbReference>
<dbReference type="EMBL" id="CP001736">
    <property type="protein sequence ID" value="ADB30420.1"/>
    <property type="molecule type" value="Genomic_DNA"/>
</dbReference>
<feature type="transmembrane region" description="Helical" evidence="7">
    <location>
        <begin position="273"/>
        <end position="294"/>
    </location>
</feature>
<comment type="subcellular location">
    <subcellularLocation>
        <location evidence="1 7">Cell membrane</location>
        <topology evidence="1 7">Multi-pass membrane protein</topology>
    </subcellularLocation>
</comment>
<dbReference type="PANTHER" id="PTHR43744:SF8">
    <property type="entry name" value="SN-GLYCEROL-3-PHOSPHATE TRANSPORT SYSTEM PERMEASE PROTEIN UGPE"/>
    <property type="match status" value="1"/>
</dbReference>
<accession>D2Q4A6</accession>
<keyword evidence="6 7" id="KW-0472">Membrane</keyword>
<dbReference type="HOGENOM" id="CLU_016047_1_2_11"/>
<evidence type="ECO:0000256" key="4">
    <source>
        <dbReference type="ARBA" id="ARBA00022692"/>
    </source>
</evidence>
<dbReference type="eggNOG" id="COG0395">
    <property type="taxonomic scope" value="Bacteria"/>
</dbReference>
<evidence type="ECO:0000256" key="3">
    <source>
        <dbReference type="ARBA" id="ARBA00022475"/>
    </source>
</evidence>
<dbReference type="AlphaFoldDB" id="D2Q4A6"/>
<evidence type="ECO:0000313" key="10">
    <source>
        <dbReference type="EMBL" id="ADB30420.1"/>
    </source>
</evidence>
<evidence type="ECO:0000256" key="8">
    <source>
        <dbReference type="SAM" id="MobiDB-lite"/>
    </source>
</evidence>
<evidence type="ECO:0000256" key="5">
    <source>
        <dbReference type="ARBA" id="ARBA00022989"/>
    </source>
</evidence>
<dbReference type="Pfam" id="PF00528">
    <property type="entry name" value="BPD_transp_1"/>
    <property type="match status" value="1"/>
</dbReference>
<dbReference type="OrthoDB" id="9794684at2"/>
<feature type="transmembrane region" description="Helical" evidence="7">
    <location>
        <begin position="102"/>
        <end position="126"/>
    </location>
</feature>